<dbReference type="Gene3D" id="3.40.720.10">
    <property type="entry name" value="Alkaline Phosphatase, subunit A"/>
    <property type="match status" value="1"/>
</dbReference>
<name>A0ABP6XQ70_9FLAO</name>
<dbReference type="InterPro" id="IPR017850">
    <property type="entry name" value="Alkaline_phosphatase_core_sf"/>
</dbReference>
<evidence type="ECO:0000313" key="1">
    <source>
        <dbReference type="EMBL" id="GAA3569893.1"/>
    </source>
</evidence>
<keyword evidence="2" id="KW-1185">Reference proteome</keyword>
<dbReference type="EMBL" id="BAABCY010000053">
    <property type="protein sequence ID" value="GAA3569893.1"/>
    <property type="molecule type" value="Genomic_DNA"/>
</dbReference>
<organism evidence="1 2">
    <name type="scientific">Snuella lapsa</name>
    <dbReference type="NCBI Taxonomy" id="870481"/>
    <lineage>
        <taxon>Bacteria</taxon>
        <taxon>Pseudomonadati</taxon>
        <taxon>Bacteroidota</taxon>
        <taxon>Flavobacteriia</taxon>
        <taxon>Flavobacteriales</taxon>
        <taxon>Flavobacteriaceae</taxon>
        <taxon>Snuella</taxon>
    </lineage>
</organism>
<reference evidence="2" key="1">
    <citation type="journal article" date="2019" name="Int. J. Syst. Evol. Microbiol.">
        <title>The Global Catalogue of Microorganisms (GCM) 10K type strain sequencing project: providing services to taxonomists for standard genome sequencing and annotation.</title>
        <authorList>
            <consortium name="The Broad Institute Genomics Platform"/>
            <consortium name="The Broad Institute Genome Sequencing Center for Infectious Disease"/>
            <person name="Wu L."/>
            <person name="Ma J."/>
        </authorList>
    </citation>
    <scope>NUCLEOTIDE SEQUENCE [LARGE SCALE GENOMIC DNA]</scope>
    <source>
        <strain evidence="2">JCM 17111</strain>
    </source>
</reference>
<proteinExistence type="predicted"/>
<dbReference type="SUPFAM" id="SSF53649">
    <property type="entry name" value="Alkaline phosphatase-like"/>
    <property type="match status" value="1"/>
</dbReference>
<accession>A0ABP6XQ70</accession>
<gene>
    <name evidence="1" type="ORF">GCM10022395_19410</name>
</gene>
<evidence type="ECO:0008006" key="3">
    <source>
        <dbReference type="Google" id="ProtNLM"/>
    </source>
</evidence>
<evidence type="ECO:0000313" key="2">
    <source>
        <dbReference type="Proteomes" id="UP001500954"/>
    </source>
</evidence>
<protein>
    <recommendedName>
        <fullName evidence="3">Sulfatase N-terminal domain-containing protein</fullName>
    </recommendedName>
</protein>
<comment type="caution">
    <text evidence="1">The sequence shown here is derived from an EMBL/GenBank/DDBJ whole genome shotgun (WGS) entry which is preliminary data.</text>
</comment>
<dbReference type="Proteomes" id="UP001500954">
    <property type="component" value="Unassembled WGS sequence"/>
</dbReference>
<sequence length="355" mass="41406">MPSLYFAVNQDNDTWTKLSNELISVKLDKTPNIFVIQPDGYVNISEINLPPYNFDNSTFYGWLSENGFINYPNFRSNYYSTLTSNASMFAMKHHYYSNTNRSNLKTFNALEAIVGKDNNTLKILKNNNYKTHLITDNTYFLINRTPLVYDYCNVPLNKVSYYDTGNVKGVDIISDFESIIDTLSKNKNFFFIEKTLPSHVMYSKRLSKGISQERIEYLDRLELANEWIKRLFEKIKKFDEEAFVVIVADHGGYVGLEYTLEAVNRKLNPTEIKSAFSSMLSIKWPQKINSKGLKFKSNVNLFRNVFYSLTENKNLEKKTLEDTSFIPYFENGNYSFYKCIDKDYNIIFKPATPKD</sequence>